<evidence type="ECO:0000313" key="3">
    <source>
        <dbReference type="EMBL" id="KAF6760721.1"/>
    </source>
</evidence>
<feature type="region of interest" description="Disordered" evidence="1">
    <location>
        <begin position="591"/>
        <end position="624"/>
    </location>
</feature>
<protein>
    <recommendedName>
        <fullName evidence="2">Fungal-type protein kinase domain-containing protein</fullName>
    </recommendedName>
</protein>
<accession>A0A8H6I8B7</accession>
<gene>
    <name evidence="3" type="ORF">DFP72DRAFT_881338</name>
</gene>
<feature type="region of interest" description="Disordered" evidence="1">
    <location>
        <begin position="659"/>
        <end position="693"/>
    </location>
</feature>
<feature type="compositionally biased region" description="Basic residues" evidence="1">
    <location>
        <begin position="661"/>
        <end position="673"/>
    </location>
</feature>
<keyword evidence="4" id="KW-1185">Reference proteome</keyword>
<name>A0A8H6I8B7_9AGAR</name>
<feature type="domain" description="Fungal-type protein kinase" evidence="2">
    <location>
        <begin position="425"/>
        <end position="547"/>
    </location>
</feature>
<dbReference type="Pfam" id="PF17667">
    <property type="entry name" value="Pkinase_fungal"/>
    <property type="match status" value="2"/>
</dbReference>
<evidence type="ECO:0000259" key="2">
    <source>
        <dbReference type="Pfam" id="PF17667"/>
    </source>
</evidence>
<sequence>MGPNPSSQPRIHWTRARSRAAKAGSDPHVPSPPKRGKPVEKPDTTKPPTPIAQPSAEDISRDAEFKRLKAALMQELGEKVHVGSEEWTKSLYCDLVNQASLDRYLASESSGYKLDETGEGRWARIPRNPSEESALYQPVAAILSGILKYLGDQPRGNGVTREVVRSHDPKSTFRYEDLKDLCPDISIVATGPSFERAAAKDEYVVGIGYSNVASVVEVKRDQDLASATFNEAEQVSQLAFYCRNIFTKQPNRNFVRSMIVTENRVRVVHYDREGFWFTPLIDIHRDPHTFIRLVLGLGSANEQTLGLDTTVQWTVDSATGKKTSGTIAGLDAEGLPIVYQINMGHSPFVRPEIKSRGTTCWHAINPRNGQDVFVKDAWRLTNKTSEYAYLQVAQGIGGVVQMVSFQDDCATTKGYRPTGLVPETFKNKTKSRLIVHRHGKSIEHFTSRSQAIGALRDVIVAHRALLSKSIQNILLGPEDAPPGRRGVLIDLDMATWTFKDVSEQRAEAGVIIDVPSRAVLLWGLESECPPLHDHLDDLESFFYVLCHLTRRRDCAVANAQGPPCGGETLAIHSSTAFGSSFGQRLKKIFSPKKGASDSRRLRRTPGISTTSRRTTAPPAVVSIAPPTCPTPIAPIATAAPTPGIAAPVIIPSETAKVGTNLKRRLEPRKRAQRTRPETSLPQPIRRSARLNCS</sequence>
<reference evidence="3 4" key="1">
    <citation type="submission" date="2020-07" db="EMBL/GenBank/DDBJ databases">
        <title>Comparative genomics of pyrophilous fungi reveals a link between fire events and developmental genes.</title>
        <authorList>
            <consortium name="DOE Joint Genome Institute"/>
            <person name="Steindorff A.S."/>
            <person name="Carver A."/>
            <person name="Calhoun S."/>
            <person name="Stillman K."/>
            <person name="Liu H."/>
            <person name="Lipzen A."/>
            <person name="Pangilinan J."/>
            <person name="Labutti K."/>
            <person name="Bruns T.D."/>
            <person name="Grigoriev I.V."/>
        </authorList>
    </citation>
    <scope>NUCLEOTIDE SEQUENCE [LARGE SCALE GENOMIC DNA]</scope>
    <source>
        <strain evidence="3 4">CBS 144469</strain>
    </source>
</reference>
<dbReference type="PANTHER" id="PTHR38248:SF2">
    <property type="entry name" value="FUNK1 11"/>
    <property type="match status" value="1"/>
</dbReference>
<dbReference type="PANTHER" id="PTHR38248">
    <property type="entry name" value="FUNK1 6"/>
    <property type="match status" value="1"/>
</dbReference>
<dbReference type="InterPro" id="IPR040976">
    <property type="entry name" value="Pkinase_fungal"/>
</dbReference>
<feature type="domain" description="Fungal-type protein kinase" evidence="2">
    <location>
        <begin position="208"/>
        <end position="405"/>
    </location>
</feature>
<dbReference type="AlphaFoldDB" id="A0A8H6I8B7"/>
<organism evidence="3 4">
    <name type="scientific">Ephemerocybe angulata</name>
    <dbReference type="NCBI Taxonomy" id="980116"/>
    <lineage>
        <taxon>Eukaryota</taxon>
        <taxon>Fungi</taxon>
        <taxon>Dikarya</taxon>
        <taxon>Basidiomycota</taxon>
        <taxon>Agaricomycotina</taxon>
        <taxon>Agaricomycetes</taxon>
        <taxon>Agaricomycetidae</taxon>
        <taxon>Agaricales</taxon>
        <taxon>Agaricineae</taxon>
        <taxon>Psathyrellaceae</taxon>
        <taxon>Ephemerocybe</taxon>
    </lineage>
</organism>
<feature type="region of interest" description="Disordered" evidence="1">
    <location>
        <begin position="1"/>
        <end position="60"/>
    </location>
</feature>
<evidence type="ECO:0000256" key="1">
    <source>
        <dbReference type="SAM" id="MobiDB-lite"/>
    </source>
</evidence>
<dbReference type="EMBL" id="JACGCI010000011">
    <property type="protein sequence ID" value="KAF6760721.1"/>
    <property type="molecule type" value="Genomic_DNA"/>
</dbReference>
<dbReference type="OrthoDB" id="2747778at2759"/>
<comment type="caution">
    <text evidence="3">The sequence shown here is derived from an EMBL/GenBank/DDBJ whole genome shotgun (WGS) entry which is preliminary data.</text>
</comment>
<proteinExistence type="predicted"/>
<evidence type="ECO:0000313" key="4">
    <source>
        <dbReference type="Proteomes" id="UP000521943"/>
    </source>
</evidence>
<dbReference type="Proteomes" id="UP000521943">
    <property type="component" value="Unassembled WGS sequence"/>
</dbReference>